<comment type="catalytic activity">
    <reaction evidence="4">
        <text>N-terminal L-arginyl-[protein] + L-leucyl-tRNA(Leu) = N-terminal L-leucyl-L-arginyl-[protein] + tRNA(Leu) + H(+)</text>
        <dbReference type="Rhea" id="RHEA:50416"/>
        <dbReference type="Rhea" id="RHEA-COMP:9613"/>
        <dbReference type="Rhea" id="RHEA-COMP:9622"/>
        <dbReference type="Rhea" id="RHEA-COMP:12672"/>
        <dbReference type="Rhea" id="RHEA-COMP:12673"/>
        <dbReference type="ChEBI" id="CHEBI:15378"/>
        <dbReference type="ChEBI" id="CHEBI:64719"/>
        <dbReference type="ChEBI" id="CHEBI:78442"/>
        <dbReference type="ChEBI" id="CHEBI:78494"/>
        <dbReference type="ChEBI" id="CHEBI:133044"/>
        <dbReference type="EC" id="2.3.2.6"/>
    </reaction>
</comment>
<dbReference type="PANTHER" id="PTHR30098">
    <property type="entry name" value="LEUCYL/PHENYLALANYL-TRNA--PROTEIN TRANSFERASE"/>
    <property type="match status" value="1"/>
</dbReference>
<keyword evidence="6" id="KW-1185">Reference proteome</keyword>
<dbReference type="InterPro" id="IPR004616">
    <property type="entry name" value="Leu/Phe-tRNA_Trfase"/>
</dbReference>
<dbReference type="InterPro" id="IPR042221">
    <property type="entry name" value="Leu/Phe-tRNA_Trfase_N"/>
</dbReference>
<comment type="subcellular location">
    <subcellularLocation>
        <location evidence="4">Cytoplasm</location>
    </subcellularLocation>
</comment>
<keyword evidence="2 4" id="KW-0808">Transferase</keyword>
<dbReference type="Proteomes" id="UP000829476">
    <property type="component" value="Chromosome"/>
</dbReference>
<dbReference type="InterPro" id="IPR042203">
    <property type="entry name" value="Leu/Phe-tRNA_Trfase_C"/>
</dbReference>
<name>A0ABY3YS12_9FLAO</name>
<comment type="catalytic activity">
    <reaction evidence="4">
        <text>N-terminal L-lysyl-[protein] + L-leucyl-tRNA(Leu) = N-terminal L-leucyl-L-lysyl-[protein] + tRNA(Leu) + H(+)</text>
        <dbReference type="Rhea" id="RHEA:12340"/>
        <dbReference type="Rhea" id="RHEA-COMP:9613"/>
        <dbReference type="Rhea" id="RHEA-COMP:9622"/>
        <dbReference type="Rhea" id="RHEA-COMP:12670"/>
        <dbReference type="Rhea" id="RHEA-COMP:12671"/>
        <dbReference type="ChEBI" id="CHEBI:15378"/>
        <dbReference type="ChEBI" id="CHEBI:65249"/>
        <dbReference type="ChEBI" id="CHEBI:78442"/>
        <dbReference type="ChEBI" id="CHEBI:78494"/>
        <dbReference type="ChEBI" id="CHEBI:133043"/>
        <dbReference type="EC" id="2.3.2.6"/>
    </reaction>
</comment>
<protein>
    <recommendedName>
        <fullName evidence="4">Leucyl/phenylalanyl-tRNA--protein transferase</fullName>
        <ecNumber evidence="4">2.3.2.6</ecNumber>
    </recommendedName>
    <alternativeName>
        <fullName evidence="4">L/F-transferase</fullName>
    </alternativeName>
    <alternativeName>
        <fullName evidence="4">Leucyltransferase</fullName>
    </alternativeName>
    <alternativeName>
        <fullName evidence="4">Phenyalanyltransferase</fullName>
    </alternativeName>
</protein>
<dbReference type="PANTHER" id="PTHR30098:SF2">
    <property type="entry name" value="LEUCYL_PHENYLALANYL-TRNA--PROTEIN TRANSFERASE"/>
    <property type="match status" value="1"/>
</dbReference>
<dbReference type="NCBIfam" id="TIGR00667">
    <property type="entry name" value="aat"/>
    <property type="match status" value="1"/>
</dbReference>
<evidence type="ECO:0000256" key="2">
    <source>
        <dbReference type="ARBA" id="ARBA00022679"/>
    </source>
</evidence>
<keyword evidence="3 4" id="KW-0012">Acyltransferase</keyword>
<comment type="catalytic activity">
    <reaction evidence="4">
        <text>L-phenylalanyl-tRNA(Phe) + an N-terminal L-alpha-aminoacyl-[protein] = an N-terminal L-phenylalanyl-L-alpha-aminoacyl-[protein] + tRNA(Phe)</text>
        <dbReference type="Rhea" id="RHEA:43632"/>
        <dbReference type="Rhea" id="RHEA-COMP:9668"/>
        <dbReference type="Rhea" id="RHEA-COMP:9699"/>
        <dbReference type="Rhea" id="RHEA-COMP:10636"/>
        <dbReference type="Rhea" id="RHEA-COMP:10637"/>
        <dbReference type="ChEBI" id="CHEBI:78442"/>
        <dbReference type="ChEBI" id="CHEBI:78531"/>
        <dbReference type="ChEBI" id="CHEBI:78597"/>
        <dbReference type="ChEBI" id="CHEBI:83561"/>
        <dbReference type="EC" id="2.3.2.6"/>
    </reaction>
</comment>
<reference evidence="5 6" key="1">
    <citation type="journal article" date="2018" name="Int. J. Syst. Evol. Microbiol.">
        <title>Zhouia spongiae sp. nov., isolated from a marine sponge.</title>
        <authorList>
            <person name="Zhuang L."/>
            <person name="Lin B."/>
            <person name="Qin F."/>
            <person name="Luo L."/>
        </authorList>
    </citation>
    <scope>NUCLEOTIDE SEQUENCE [LARGE SCALE GENOMIC DNA]</scope>
    <source>
        <strain evidence="5 6">HN-Y44</strain>
    </source>
</reference>
<accession>A0ABY3YS12</accession>
<proteinExistence type="inferred from homology"/>
<evidence type="ECO:0000313" key="6">
    <source>
        <dbReference type="Proteomes" id="UP000829476"/>
    </source>
</evidence>
<dbReference type="InterPro" id="IPR016181">
    <property type="entry name" value="Acyl_CoA_acyltransferase"/>
</dbReference>
<dbReference type="GO" id="GO:0008914">
    <property type="term" value="F:leucyl-tRNA--protein transferase activity"/>
    <property type="evidence" value="ECO:0007669"/>
    <property type="project" value="UniProtKB-EC"/>
</dbReference>
<evidence type="ECO:0000256" key="4">
    <source>
        <dbReference type="HAMAP-Rule" id="MF_00688"/>
    </source>
</evidence>
<comment type="similarity">
    <text evidence="4">Belongs to the L/F-transferase family.</text>
</comment>
<organism evidence="5 6">
    <name type="scientific">Zhouia spongiae</name>
    <dbReference type="NCBI Taxonomy" id="2202721"/>
    <lineage>
        <taxon>Bacteria</taxon>
        <taxon>Pseudomonadati</taxon>
        <taxon>Bacteroidota</taxon>
        <taxon>Flavobacteriia</taxon>
        <taxon>Flavobacteriales</taxon>
        <taxon>Flavobacteriaceae</taxon>
        <taxon>Zhouia</taxon>
    </lineage>
</organism>
<dbReference type="Gene3D" id="3.30.70.3550">
    <property type="entry name" value="Leucyl/phenylalanyl-tRNA-protein transferase, N-terminal domain"/>
    <property type="match status" value="1"/>
</dbReference>
<keyword evidence="1 4" id="KW-0963">Cytoplasm</keyword>
<evidence type="ECO:0000313" key="5">
    <source>
        <dbReference type="EMBL" id="UNZ00454.1"/>
    </source>
</evidence>
<dbReference type="EMBL" id="CP094326">
    <property type="protein sequence ID" value="UNZ00454.1"/>
    <property type="molecule type" value="Genomic_DNA"/>
</dbReference>
<evidence type="ECO:0000256" key="1">
    <source>
        <dbReference type="ARBA" id="ARBA00022490"/>
    </source>
</evidence>
<dbReference type="EC" id="2.3.2.6" evidence="4"/>
<dbReference type="Gene3D" id="3.40.630.70">
    <property type="entry name" value="Leucyl/phenylalanyl-tRNA-protein transferase, C-terminal domain"/>
    <property type="match status" value="1"/>
</dbReference>
<dbReference type="Pfam" id="PF03588">
    <property type="entry name" value="Leu_Phe_trans"/>
    <property type="match status" value="1"/>
</dbReference>
<dbReference type="SUPFAM" id="SSF55729">
    <property type="entry name" value="Acyl-CoA N-acyltransferases (Nat)"/>
    <property type="match status" value="1"/>
</dbReference>
<sequence>MRSLSEKIEFPDPEEATSEGLLAFGGDLSHERLVYAYKNGIFPWFDEGSVILWWCPDPRMVLYPEDLKVSKSMRSILKKNVFKVTFNKDFEGVINNCASMRRTGQDDTWITEDMKKAYMKLYELGYAMSVEVWKDESLVGGVYGVDLGDVFCGESMFARESNASKAGFITLVKHLRKKNYKLIDCQVYTDHLASLGAVEIPRNEFLKIIQAVKG</sequence>
<comment type="function">
    <text evidence="4">Functions in the N-end rule pathway of protein degradation where it conjugates Leu, Phe and, less efficiently, Met from aminoacyl-tRNAs to the N-termini of proteins containing an N-terminal arginine or lysine.</text>
</comment>
<evidence type="ECO:0000256" key="3">
    <source>
        <dbReference type="ARBA" id="ARBA00023315"/>
    </source>
</evidence>
<gene>
    <name evidence="4 5" type="primary">aat</name>
    <name evidence="5" type="ORF">MQE36_03965</name>
</gene>
<dbReference type="HAMAP" id="MF_00688">
    <property type="entry name" value="Leu_Phe_trans"/>
    <property type="match status" value="1"/>
</dbReference>